<dbReference type="Pfam" id="PF13568">
    <property type="entry name" value="OMP_b-brl_2"/>
    <property type="match status" value="1"/>
</dbReference>
<sequence length="351" mass="39869">MKRLGLILLLLLGGISVKASYKQDTTIVEFTDRGVKKRVTVYTSSKKDFELPRNLNLENVLKTMGVDSSERKKALILIGQDGAKQDTILLVASDGRNIKIVARDARDQLSKRDTLRNGNNDHWSRSDRNDDDDDDNRDNDSKYVKPKKKPGNSRFFSRTDFGFYLGLNNWTNGPSTVPSLQTWGSRFIALSFQRNATLVNGKQVDFALTYGPEIAWNNFMFEGNTYIDHTTEQVEFLVANKGLKRTKLVETSLNLPVMLNFGFEEAKLKIGLGGYIGYRIGTYRKLKYSDSSKKEIDRDNYGLNDFRYGLTAEIGKRRGITFFGRYDMGELFKSSQKNVAGLQAWTIGIRL</sequence>
<dbReference type="InterPro" id="IPR025665">
    <property type="entry name" value="Beta-barrel_OMP_2"/>
</dbReference>
<feature type="domain" description="Outer membrane protein beta-barrel" evidence="2">
    <location>
        <begin position="158"/>
        <end position="329"/>
    </location>
</feature>
<evidence type="ECO:0000313" key="3">
    <source>
        <dbReference type="EMBL" id="RYU93554.1"/>
    </source>
</evidence>
<dbReference type="EMBL" id="SEWF01000042">
    <property type="protein sequence ID" value="RYU93554.1"/>
    <property type="molecule type" value="Genomic_DNA"/>
</dbReference>
<organism evidence="3 4">
    <name type="scientific">Emticicia agri</name>
    <dbReference type="NCBI Taxonomy" id="2492393"/>
    <lineage>
        <taxon>Bacteria</taxon>
        <taxon>Pseudomonadati</taxon>
        <taxon>Bacteroidota</taxon>
        <taxon>Cytophagia</taxon>
        <taxon>Cytophagales</taxon>
        <taxon>Leadbetterellaceae</taxon>
        <taxon>Emticicia</taxon>
    </lineage>
</organism>
<protein>
    <submittedName>
        <fullName evidence="3">PorT family protein</fullName>
    </submittedName>
</protein>
<name>A0A4Q5LV90_9BACT</name>
<evidence type="ECO:0000259" key="2">
    <source>
        <dbReference type="Pfam" id="PF13568"/>
    </source>
</evidence>
<reference evidence="3 4" key="1">
    <citation type="submission" date="2019-02" db="EMBL/GenBank/DDBJ databases">
        <title>Bacterial novel species Emticicia sp. 17J42-9 isolated from soil.</title>
        <authorList>
            <person name="Jung H.-Y."/>
        </authorList>
    </citation>
    <scope>NUCLEOTIDE SEQUENCE [LARGE SCALE GENOMIC DNA]</scope>
    <source>
        <strain evidence="3 4">17J42-9</strain>
    </source>
</reference>
<accession>A0A4Q5LV90</accession>
<keyword evidence="4" id="KW-1185">Reference proteome</keyword>
<evidence type="ECO:0000256" key="1">
    <source>
        <dbReference type="SAM" id="MobiDB-lite"/>
    </source>
</evidence>
<evidence type="ECO:0000313" key="4">
    <source>
        <dbReference type="Proteomes" id="UP000293162"/>
    </source>
</evidence>
<feature type="region of interest" description="Disordered" evidence="1">
    <location>
        <begin position="111"/>
        <end position="151"/>
    </location>
</feature>
<dbReference type="RefSeq" id="WP_130023312.1">
    <property type="nucleotide sequence ID" value="NZ_SEWF01000042.1"/>
</dbReference>
<proteinExistence type="predicted"/>
<dbReference type="Proteomes" id="UP000293162">
    <property type="component" value="Unassembled WGS sequence"/>
</dbReference>
<comment type="caution">
    <text evidence="3">The sequence shown here is derived from an EMBL/GenBank/DDBJ whole genome shotgun (WGS) entry which is preliminary data.</text>
</comment>
<dbReference type="AlphaFoldDB" id="A0A4Q5LV90"/>
<gene>
    <name evidence="3" type="ORF">EWM59_21470</name>
</gene>
<dbReference type="OrthoDB" id="891525at2"/>